<dbReference type="KEGG" id="parq:DSM112329_02092"/>
<evidence type="ECO:0000259" key="5">
    <source>
        <dbReference type="PROSITE" id="PS50977"/>
    </source>
</evidence>
<gene>
    <name evidence="6" type="primary">fabR_1</name>
    <name evidence="6" type="ORF">DSM112329_02092</name>
</gene>
<dbReference type="Gene3D" id="1.10.10.60">
    <property type="entry name" value="Homeodomain-like"/>
    <property type="match status" value="1"/>
</dbReference>
<keyword evidence="1" id="KW-0805">Transcription regulation</keyword>
<dbReference type="InterPro" id="IPR049397">
    <property type="entry name" value="EthR_C"/>
</dbReference>
<dbReference type="SUPFAM" id="SSF46689">
    <property type="entry name" value="Homeodomain-like"/>
    <property type="match status" value="1"/>
</dbReference>
<name>A0AAU7AUG1_9ACTN</name>
<dbReference type="AlphaFoldDB" id="A0AAU7AUG1"/>
<dbReference type="InterPro" id="IPR001647">
    <property type="entry name" value="HTH_TetR"/>
</dbReference>
<dbReference type="Pfam" id="PF00440">
    <property type="entry name" value="TetR_N"/>
    <property type="match status" value="1"/>
</dbReference>
<dbReference type="PROSITE" id="PS50977">
    <property type="entry name" value="HTH_TETR_2"/>
    <property type="match status" value="1"/>
</dbReference>
<dbReference type="InterPro" id="IPR009057">
    <property type="entry name" value="Homeodomain-like_sf"/>
</dbReference>
<accession>A0AAU7AUG1</accession>
<keyword evidence="2 4" id="KW-0238">DNA-binding</keyword>
<proteinExistence type="predicted"/>
<dbReference type="GO" id="GO:0003677">
    <property type="term" value="F:DNA binding"/>
    <property type="evidence" value="ECO:0007669"/>
    <property type="project" value="UniProtKB-UniRule"/>
</dbReference>
<dbReference type="PANTHER" id="PTHR47506">
    <property type="entry name" value="TRANSCRIPTIONAL REGULATORY PROTEIN"/>
    <property type="match status" value="1"/>
</dbReference>
<dbReference type="SUPFAM" id="SSF48498">
    <property type="entry name" value="Tetracyclin repressor-like, C-terminal domain"/>
    <property type="match status" value="1"/>
</dbReference>
<reference evidence="6" key="1">
    <citation type="submission" date="2022-12" db="EMBL/GenBank/DDBJ databases">
        <title>Paraconexibacter alkalitolerans sp. nov. and Baekduia alba sp. nov., isolated from soil and emended description of the genera Paraconexibacter (Chun et al., 2020) and Baekduia (An et al., 2020).</title>
        <authorList>
            <person name="Vieira S."/>
            <person name="Huber K.J."/>
            <person name="Geppert A."/>
            <person name="Wolf J."/>
            <person name="Neumann-Schaal M."/>
            <person name="Muesken M."/>
            <person name="Overmann J."/>
        </authorList>
    </citation>
    <scope>NUCLEOTIDE SEQUENCE</scope>
    <source>
        <strain evidence="6">AEG42_29</strain>
    </source>
</reference>
<evidence type="ECO:0000256" key="4">
    <source>
        <dbReference type="PROSITE-ProRule" id="PRU00335"/>
    </source>
</evidence>
<keyword evidence="3" id="KW-0804">Transcription</keyword>
<dbReference type="Gene3D" id="1.10.357.10">
    <property type="entry name" value="Tetracycline Repressor, domain 2"/>
    <property type="match status" value="1"/>
</dbReference>
<evidence type="ECO:0000313" key="6">
    <source>
        <dbReference type="EMBL" id="XAY05247.1"/>
    </source>
</evidence>
<dbReference type="Pfam" id="PF21313">
    <property type="entry name" value="EthR_C"/>
    <property type="match status" value="1"/>
</dbReference>
<evidence type="ECO:0000256" key="2">
    <source>
        <dbReference type="ARBA" id="ARBA00023125"/>
    </source>
</evidence>
<dbReference type="PANTHER" id="PTHR47506:SF1">
    <property type="entry name" value="HTH-TYPE TRANSCRIPTIONAL REGULATOR YJDC"/>
    <property type="match status" value="1"/>
</dbReference>
<feature type="domain" description="HTH tetR-type" evidence="5">
    <location>
        <begin position="31"/>
        <end position="91"/>
    </location>
</feature>
<protein>
    <submittedName>
        <fullName evidence="6">HTH-type transcriptional repressor FabR</fullName>
    </submittedName>
</protein>
<dbReference type="InterPro" id="IPR036271">
    <property type="entry name" value="Tet_transcr_reg_TetR-rel_C_sf"/>
</dbReference>
<organism evidence="6">
    <name type="scientific">Paraconexibacter sp. AEG42_29</name>
    <dbReference type="NCBI Taxonomy" id="2997339"/>
    <lineage>
        <taxon>Bacteria</taxon>
        <taxon>Bacillati</taxon>
        <taxon>Actinomycetota</taxon>
        <taxon>Thermoleophilia</taxon>
        <taxon>Solirubrobacterales</taxon>
        <taxon>Paraconexibacteraceae</taxon>
        <taxon>Paraconexibacter</taxon>
    </lineage>
</organism>
<evidence type="ECO:0000256" key="1">
    <source>
        <dbReference type="ARBA" id="ARBA00023015"/>
    </source>
</evidence>
<evidence type="ECO:0000256" key="3">
    <source>
        <dbReference type="ARBA" id="ARBA00023163"/>
    </source>
</evidence>
<dbReference type="EMBL" id="CP114014">
    <property type="protein sequence ID" value="XAY05247.1"/>
    <property type="molecule type" value="Genomic_DNA"/>
</dbReference>
<sequence>MTRCQQHAGHGVICVEMPAAAQRTRRRQPPEETRRQILEAAQELLREQSFRELGIDTLMSRTGHTRTVFYRHFDDVPALMLALIEDVGRELVEVAEHWAQTDRVGPDEARARLAGFVDFYVRHGPLVHAVSEASHHDAAVEAAYNGMVEGFVALTTQTIQTRIDNGDLEPLDAPETARALVRMLNGYLLDALGRKGKTEPDRVLETVAMIWGRTLFPAG</sequence>
<feature type="DNA-binding region" description="H-T-H motif" evidence="4">
    <location>
        <begin position="54"/>
        <end position="73"/>
    </location>
</feature>